<dbReference type="Proteomes" id="UP000011116">
    <property type="component" value="Chromosome 1H"/>
</dbReference>
<proteinExistence type="predicted"/>
<reference evidence="3" key="1">
    <citation type="journal article" date="2012" name="Nature">
        <title>A physical, genetic and functional sequence assembly of the barley genome.</title>
        <authorList>
            <consortium name="The International Barley Genome Sequencing Consortium"/>
            <person name="Mayer K.F."/>
            <person name="Waugh R."/>
            <person name="Brown J.W."/>
            <person name="Schulman A."/>
            <person name="Langridge P."/>
            <person name="Platzer M."/>
            <person name="Fincher G.B."/>
            <person name="Muehlbauer G.J."/>
            <person name="Sato K."/>
            <person name="Close T.J."/>
            <person name="Wise R.P."/>
            <person name="Stein N."/>
        </authorList>
    </citation>
    <scope>NUCLEOTIDE SEQUENCE [LARGE SCALE GENOMIC DNA]</scope>
    <source>
        <strain evidence="3">cv. Morex</strain>
    </source>
</reference>
<dbReference type="Gramene" id="HORVU.MOREX.r3.1HG0013450.1">
    <property type="protein sequence ID" value="HORVU.MOREX.r3.1HG0013450.1"/>
    <property type="gene ID" value="HORVU.MOREX.r3.1HG0013450"/>
</dbReference>
<sequence>MAKLMCLCFIILTIAVVVSADGCDGDRQDMIRECGKYQKLPAESKLAPSDGCCVVWEKANIPCLCVGVTKEKEKISCMEKVGYVANFCKKSFPHGYKRGSYTFPPLA</sequence>
<reference evidence="2" key="3">
    <citation type="submission" date="2022-01" db="UniProtKB">
        <authorList>
            <consortium name="EnsemblPlants"/>
        </authorList>
    </citation>
    <scope>IDENTIFICATION</scope>
    <source>
        <strain evidence="2">subsp. vulgare</strain>
    </source>
</reference>
<dbReference type="RefSeq" id="XP_044955465.1">
    <property type="nucleotide sequence ID" value="XM_045099530.1"/>
</dbReference>
<name>A0A8I6WER6_HORVV</name>
<evidence type="ECO:0000313" key="3">
    <source>
        <dbReference type="Proteomes" id="UP000011116"/>
    </source>
</evidence>
<gene>
    <name evidence="2" type="primary">LOC123406024</name>
</gene>
<dbReference type="GeneID" id="123406024"/>
<organism evidence="2 3">
    <name type="scientific">Hordeum vulgare subsp. vulgare</name>
    <name type="common">Domesticated barley</name>
    <dbReference type="NCBI Taxonomy" id="112509"/>
    <lineage>
        <taxon>Eukaryota</taxon>
        <taxon>Viridiplantae</taxon>
        <taxon>Streptophyta</taxon>
        <taxon>Embryophyta</taxon>
        <taxon>Tracheophyta</taxon>
        <taxon>Spermatophyta</taxon>
        <taxon>Magnoliopsida</taxon>
        <taxon>Liliopsida</taxon>
        <taxon>Poales</taxon>
        <taxon>Poaceae</taxon>
        <taxon>BOP clade</taxon>
        <taxon>Pooideae</taxon>
        <taxon>Triticodae</taxon>
        <taxon>Triticeae</taxon>
        <taxon>Hordeinae</taxon>
        <taxon>Hordeum</taxon>
    </lineage>
</organism>
<reference evidence="2" key="2">
    <citation type="submission" date="2020-10" db="EMBL/GenBank/DDBJ databases">
        <authorList>
            <person name="Scholz U."/>
            <person name="Mascher M."/>
            <person name="Fiebig A."/>
        </authorList>
    </citation>
    <scope>NUCLEOTIDE SEQUENCE [LARGE SCALE GENOMIC DNA]</scope>
    <source>
        <strain evidence="2">cv. Morex</strain>
    </source>
</reference>
<dbReference type="EnsemblPlants" id="HORVU.MOREX.r3.1HG0013450.1">
    <property type="protein sequence ID" value="HORVU.MOREX.r3.1HG0013450.1"/>
    <property type="gene ID" value="HORVU.MOREX.r3.1HG0013450"/>
</dbReference>
<dbReference type="InterPro" id="IPR036312">
    <property type="entry name" value="Bifun_inhib/LTP/seed_sf"/>
</dbReference>
<dbReference type="PANTHER" id="PTHR33286">
    <property type="entry name" value="BIFUNCTIONAL INHIBITOR/LIPID-TRANSFER PROTEIN/SEED STORAGE 2S ALBUMIN SUPERFAMILY PROTEIN"/>
    <property type="match status" value="1"/>
</dbReference>
<evidence type="ECO:0008006" key="4">
    <source>
        <dbReference type="Google" id="ProtNLM"/>
    </source>
</evidence>
<keyword evidence="1" id="KW-0732">Signal</keyword>
<dbReference type="Gene3D" id="1.10.110.10">
    <property type="entry name" value="Plant lipid-transfer and hydrophobic proteins"/>
    <property type="match status" value="1"/>
</dbReference>
<evidence type="ECO:0000313" key="2">
    <source>
        <dbReference type="EnsemblPlants" id="HORVU.MOREX.r3.1HG0013450.1"/>
    </source>
</evidence>
<dbReference type="PANTHER" id="PTHR33286:SF52">
    <property type="entry name" value="EXPRESSED PROTEIN"/>
    <property type="match status" value="1"/>
</dbReference>
<keyword evidence="3" id="KW-1185">Reference proteome</keyword>
<feature type="signal peptide" evidence="1">
    <location>
        <begin position="1"/>
        <end position="20"/>
    </location>
</feature>
<accession>A0A8I6WER6</accession>
<dbReference type="AlphaFoldDB" id="A0A8I6WER6"/>
<protein>
    <recommendedName>
        <fullName evidence="4">Bifunctional inhibitor/plant lipid transfer protein/seed storage helical domain-containing protein</fullName>
    </recommendedName>
</protein>
<dbReference type="Gramene" id="HORVU.MOREX.r2.1HG0010280.1">
    <property type="protein sequence ID" value="HORVU.MOREX.r2.1HG0010280.1"/>
    <property type="gene ID" value="HORVU.MOREX.r2.1HG0010280"/>
</dbReference>
<evidence type="ECO:0000256" key="1">
    <source>
        <dbReference type="SAM" id="SignalP"/>
    </source>
</evidence>
<dbReference type="OrthoDB" id="678486at2759"/>
<feature type="chain" id="PRO_5035144095" description="Bifunctional inhibitor/plant lipid transfer protein/seed storage helical domain-containing protein" evidence="1">
    <location>
        <begin position="21"/>
        <end position="107"/>
    </location>
</feature>
<dbReference type="KEGG" id="hvg:123406024"/>